<evidence type="ECO:0008006" key="8">
    <source>
        <dbReference type="Google" id="ProtNLM"/>
    </source>
</evidence>
<proteinExistence type="predicted"/>
<comment type="caution">
    <text evidence="6">The sequence shown here is derived from an EMBL/GenBank/DDBJ whole genome shotgun (WGS) entry which is preliminary data.</text>
</comment>
<evidence type="ECO:0000313" key="7">
    <source>
        <dbReference type="Proteomes" id="UP000221101"/>
    </source>
</evidence>
<feature type="transmembrane region" description="Helical" evidence="5">
    <location>
        <begin position="124"/>
        <end position="157"/>
    </location>
</feature>
<dbReference type="EMBL" id="NJCX01000024">
    <property type="protein sequence ID" value="PHM70617.1"/>
    <property type="molecule type" value="Genomic_DNA"/>
</dbReference>
<dbReference type="OrthoDB" id="5293276at2"/>
<protein>
    <recommendedName>
        <fullName evidence="8">Isoprenylcysteine carboxyl methyltransferase</fullName>
    </recommendedName>
</protein>
<evidence type="ECO:0000256" key="4">
    <source>
        <dbReference type="ARBA" id="ARBA00023136"/>
    </source>
</evidence>
<dbReference type="InterPro" id="IPR007269">
    <property type="entry name" value="ICMT_MeTrfase"/>
</dbReference>
<accession>A0A2D0L5E2</accession>
<feature type="transmembrane region" description="Helical" evidence="5">
    <location>
        <begin position="41"/>
        <end position="59"/>
    </location>
</feature>
<keyword evidence="4 5" id="KW-0472">Membrane</keyword>
<keyword evidence="2 5" id="KW-0812">Transmembrane</keyword>
<dbReference type="PANTHER" id="PTHR43847:SF1">
    <property type="entry name" value="BLL3993 PROTEIN"/>
    <property type="match status" value="1"/>
</dbReference>
<organism evidence="6 7">
    <name type="scientific">Xenorhabdus kozodoii</name>
    <dbReference type="NCBI Taxonomy" id="351676"/>
    <lineage>
        <taxon>Bacteria</taxon>
        <taxon>Pseudomonadati</taxon>
        <taxon>Pseudomonadota</taxon>
        <taxon>Gammaproteobacteria</taxon>
        <taxon>Enterobacterales</taxon>
        <taxon>Morganellaceae</taxon>
        <taxon>Xenorhabdus</taxon>
    </lineage>
</organism>
<keyword evidence="3 5" id="KW-1133">Transmembrane helix</keyword>
<dbReference type="Pfam" id="PF04140">
    <property type="entry name" value="ICMT"/>
    <property type="match status" value="1"/>
</dbReference>
<dbReference type="InterPro" id="IPR052527">
    <property type="entry name" value="Metal_cation-efflux_comp"/>
</dbReference>
<dbReference type="PANTHER" id="PTHR43847">
    <property type="entry name" value="BLL3993 PROTEIN"/>
    <property type="match status" value="1"/>
</dbReference>
<dbReference type="GO" id="GO:0004671">
    <property type="term" value="F:protein C-terminal S-isoprenylcysteine carboxyl O-methyltransferase activity"/>
    <property type="evidence" value="ECO:0007669"/>
    <property type="project" value="InterPro"/>
</dbReference>
<evidence type="ECO:0000313" key="6">
    <source>
        <dbReference type="EMBL" id="PHM70617.1"/>
    </source>
</evidence>
<dbReference type="RefSeq" id="WP_099142928.1">
    <property type="nucleotide sequence ID" value="NZ_CAWNOR010000058.1"/>
</dbReference>
<comment type="subcellular location">
    <subcellularLocation>
        <location evidence="1">Membrane</location>
        <topology evidence="1">Multi-pass membrane protein</topology>
    </subcellularLocation>
</comment>
<name>A0A2D0L5E2_9GAMM</name>
<sequence length="189" mass="21869">MLFSYVSLAIGLLWIVSETIIGSLKRTNNNTSNIVDGRSEIIIKIITYGALIIAFWLSKSKEFRFARQDEVLTWFGLFMIIAGLLLRWHLIYKLKKFFTVNVAILDDHQLITNGVYRYIRHPAYLSVIIAFFGMGLSLGNLLSILASVIPVTLAFLWRIRIEEKALLLSFPDHYPDYKKKSWRLIPFII</sequence>
<evidence type="ECO:0000256" key="5">
    <source>
        <dbReference type="SAM" id="Phobius"/>
    </source>
</evidence>
<evidence type="ECO:0000256" key="3">
    <source>
        <dbReference type="ARBA" id="ARBA00022989"/>
    </source>
</evidence>
<dbReference type="Proteomes" id="UP000221101">
    <property type="component" value="Unassembled WGS sequence"/>
</dbReference>
<dbReference type="GO" id="GO:0016020">
    <property type="term" value="C:membrane"/>
    <property type="evidence" value="ECO:0007669"/>
    <property type="project" value="UniProtKB-SubCell"/>
</dbReference>
<evidence type="ECO:0000256" key="1">
    <source>
        <dbReference type="ARBA" id="ARBA00004141"/>
    </source>
</evidence>
<dbReference type="AlphaFoldDB" id="A0A2D0L5E2"/>
<feature type="transmembrane region" description="Helical" evidence="5">
    <location>
        <begin position="71"/>
        <end position="90"/>
    </location>
</feature>
<reference evidence="6 7" key="1">
    <citation type="journal article" date="2017" name="Nat. Microbiol.">
        <title>Natural product diversity associated with the nematode symbionts Photorhabdus and Xenorhabdus.</title>
        <authorList>
            <person name="Tobias N.J."/>
            <person name="Wolff H."/>
            <person name="Djahanschiri B."/>
            <person name="Grundmann F."/>
            <person name="Kronenwerth M."/>
            <person name="Shi Y.M."/>
            <person name="Simonyi S."/>
            <person name="Grun P."/>
            <person name="Shapiro-Ilan D."/>
            <person name="Pidot S.J."/>
            <person name="Stinear T.P."/>
            <person name="Ebersberger I."/>
            <person name="Bode H.B."/>
        </authorList>
    </citation>
    <scope>NUCLEOTIDE SEQUENCE [LARGE SCALE GENOMIC DNA]</scope>
    <source>
        <strain evidence="6 7">DSM 17907</strain>
    </source>
</reference>
<dbReference type="Gene3D" id="1.20.120.1630">
    <property type="match status" value="1"/>
</dbReference>
<evidence type="ECO:0000256" key="2">
    <source>
        <dbReference type="ARBA" id="ARBA00022692"/>
    </source>
</evidence>
<keyword evidence="7" id="KW-1185">Reference proteome</keyword>
<gene>
    <name evidence="6" type="ORF">Xkoz_03057</name>
</gene>